<sequence>MILERERSNQYNKIKDQLSDMSNSNVTLAAVGQHLIYCLCRMLSLNFKCPELQLTSHQMLSIL</sequence>
<evidence type="ECO:0000313" key="1">
    <source>
        <dbReference type="EMBL" id="CEK70757.1"/>
    </source>
</evidence>
<protein>
    <submittedName>
        <fullName evidence="2">Uncharacterized protein</fullName>
    </submittedName>
</protein>
<dbReference type="EMBL" id="HACG01023892">
    <property type="protein sequence ID" value="CEK70757.1"/>
    <property type="molecule type" value="Transcribed_RNA"/>
</dbReference>
<proteinExistence type="predicted"/>
<dbReference type="AlphaFoldDB" id="A0A0B6ZQ33"/>
<organism evidence="2">
    <name type="scientific">Arion vulgaris</name>
    <dbReference type="NCBI Taxonomy" id="1028688"/>
    <lineage>
        <taxon>Eukaryota</taxon>
        <taxon>Metazoa</taxon>
        <taxon>Spiralia</taxon>
        <taxon>Lophotrochozoa</taxon>
        <taxon>Mollusca</taxon>
        <taxon>Gastropoda</taxon>
        <taxon>Heterobranchia</taxon>
        <taxon>Euthyneura</taxon>
        <taxon>Panpulmonata</taxon>
        <taxon>Eupulmonata</taxon>
        <taxon>Stylommatophora</taxon>
        <taxon>Helicina</taxon>
        <taxon>Arionoidea</taxon>
        <taxon>Arionidae</taxon>
        <taxon>Arion</taxon>
    </lineage>
</organism>
<gene>
    <name evidence="2" type="primary">ORF75531</name>
    <name evidence="1" type="synonym">ORF75525</name>
</gene>
<accession>A0A0B6ZQ33</accession>
<reference evidence="2" key="1">
    <citation type="submission" date="2014-12" db="EMBL/GenBank/DDBJ databases">
        <title>Insight into the proteome of Arion vulgaris.</title>
        <authorList>
            <person name="Aradska J."/>
            <person name="Bulat T."/>
            <person name="Smidak R."/>
            <person name="Sarate P."/>
            <person name="Gangsoo J."/>
            <person name="Sialana F."/>
            <person name="Bilban M."/>
            <person name="Lubec G."/>
        </authorList>
    </citation>
    <scope>NUCLEOTIDE SEQUENCE</scope>
    <source>
        <tissue evidence="2">Skin</tissue>
    </source>
</reference>
<evidence type="ECO:0000313" key="2">
    <source>
        <dbReference type="EMBL" id="CEK70759.1"/>
    </source>
</evidence>
<name>A0A0B6ZQ33_9EUPU</name>
<dbReference type="EMBL" id="HACG01023894">
    <property type="protein sequence ID" value="CEK70759.1"/>
    <property type="molecule type" value="Transcribed_RNA"/>
</dbReference>